<protein>
    <submittedName>
        <fullName evidence="1">NADPH-dependent 7-cyano-7-deazaguanine reductase</fullName>
    </submittedName>
</protein>
<name>A0A5A7NZD6_STRAF</name>
<keyword evidence="2" id="KW-1185">Reference proteome</keyword>
<organism evidence="1 2">
    <name type="scientific">Striga asiatica</name>
    <name type="common">Asiatic witchweed</name>
    <name type="synonym">Buchnera asiatica</name>
    <dbReference type="NCBI Taxonomy" id="4170"/>
    <lineage>
        <taxon>Eukaryota</taxon>
        <taxon>Viridiplantae</taxon>
        <taxon>Streptophyta</taxon>
        <taxon>Embryophyta</taxon>
        <taxon>Tracheophyta</taxon>
        <taxon>Spermatophyta</taxon>
        <taxon>Magnoliopsida</taxon>
        <taxon>eudicotyledons</taxon>
        <taxon>Gunneridae</taxon>
        <taxon>Pentapetalae</taxon>
        <taxon>asterids</taxon>
        <taxon>lamiids</taxon>
        <taxon>Lamiales</taxon>
        <taxon>Orobanchaceae</taxon>
        <taxon>Buchnereae</taxon>
        <taxon>Striga</taxon>
    </lineage>
</organism>
<dbReference type="AlphaFoldDB" id="A0A5A7NZD6"/>
<proteinExistence type="predicted"/>
<evidence type="ECO:0000313" key="1">
    <source>
        <dbReference type="EMBL" id="GER25822.1"/>
    </source>
</evidence>
<dbReference type="Proteomes" id="UP000325081">
    <property type="component" value="Unassembled WGS sequence"/>
</dbReference>
<gene>
    <name evidence="1" type="ORF">STAS_01422</name>
</gene>
<accession>A0A5A7NZD6</accession>
<comment type="caution">
    <text evidence="1">The sequence shown here is derived from an EMBL/GenBank/DDBJ whole genome shotgun (WGS) entry which is preliminary data.</text>
</comment>
<evidence type="ECO:0000313" key="2">
    <source>
        <dbReference type="Proteomes" id="UP000325081"/>
    </source>
</evidence>
<dbReference type="EMBL" id="BKCP01000558">
    <property type="protein sequence ID" value="GER25822.1"/>
    <property type="molecule type" value="Genomic_DNA"/>
</dbReference>
<sequence>MPPVGHVWRVLVLVRERVHVNVDVLAWPLGCPSAAGDEREEGLVEPLGVGCAGVRVPVSGPPDLGDDDLHVVGPDLLEGPHEGVVHELERVGVHCAPDVGHDVG</sequence>
<reference evidence="2" key="1">
    <citation type="journal article" date="2019" name="Curr. Biol.">
        <title>Genome Sequence of Striga asiatica Provides Insight into the Evolution of Plant Parasitism.</title>
        <authorList>
            <person name="Yoshida S."/>
            <person name="Kim S."/>
            <person name="Wafula E.K."/>
            <person name="Tanskanen J."/>
            <person name="Kim Y.M."/>
            <person name="Honaas L."/>
            <person name="Yang Z."/>
            <person name="Spallek T."/>
            <person name="Conn C.E."/>
            <person name="Ichihashi Y."/>
            <person name="Cheong K."/>
            <person name="Cui S."/>
            <person name="Der J.P."/>
            <person name="Gundlach H."/>
            <person name="Jiao Y."/>
            <person name="Hori C."/>
            <person name="Ishida J.K."/>
            <person name="Kasahara H."/>
            <person name="Kiba T."/>
            <person name="Kim M.S."/>
            <person name="Koo N."/>
            <person name="Laohavisit A."/>
            <person name="Lee Y.H."/>
            <person name="Lumba S."/>
            <person name="McCourt P."/>
            <person name="Mortimer J.C."/>
            <person name="Mutuku J.M."/>
            <person name="Nomura T."/>
            <person name="Sasaki-Sekimoto Y."/>
            <person name="Seto Y."/>
            <person name="Wang Y."/>
            <person name="Wakatake T."/>
            <person name="Sakakibara H."/>
            <person name="Demura T."/>
            <person name="Yamaguchi S."/>
            <person name="Yoneyama K."/>
            <person name="Manabe R.I."/>
            <person name="Nelson D.C."/>
            <person name="Schulman A.H."/>
            <person name="Timko M.P."/>
            <person name="dePamphilis C.W."/>
            <person name="Choi D."/>
            <person name="Shirasu K."/>
        </authorList>
    </citation>
    <scope>NUCLEOTIDE SEQUENCE [LARGE SCALE GENOMIC DNA]</scope>
    <source>
        <strain evidence="2">cv. UVA1</strain>
    </source>
</reference>